<evidence type="ECO:0000313" key="3">
    <source>
        <dbReference type="Proteomes" id="UP000054248"/>
    </source>
</evidence>
<keyword evidence="3" id="KW-1185">Reference proteome</keyword>
<accession>A0A0C3L403</accession>
<dbReference type="HOGENOM" id="CLU_2706630_0_0_1"/>
<dbReference type="AlphaFoldDB" id="A0A0C3L403"/>
<feature type="region of interest" description="Disordered" evidence="1">
    <location>
        <begin position="54"/>
        <end position="73"/>
    </location>
</feature>
<evidence type="ECO:0000313" key="2">
    <source>
        <dbReference type="EMBL" id="KIO28523.1"/>
    </source>
</evidence>
<organism evidence="2 3">
    <name type="scientific">Tulasnella calospora MUT 4182</name>
    <dbReference type="NCBI Taxonomy" id="1051891"/>
    <lineage>
        <taxon>Eukaryota</taxon>
        <taxon>Fungi</taxon>
        <taxon>Dikarya</taxon>
        <taxon>Basidiomycota</taxon>
        <taxon>Agaricomycotina</taxon>
        <taxon>Agaricomycetes</taxon>
        <taxon>Cantharellales</taxon>
        <taxon>Tulasnellaceae</taxon>
        <taxon>Tulasnella</taxon>
    </lineage>
</organism>
<reference evidence="3" key="2">
    <citation type="submission" date="2015-01" db="EMBL/GenBank/DDBJ databases">
        <title>Evolutionary Origins and Diversification of the Mycorrhizal Mutualists.</title>
        <authorList>
            <consortium name="DOE Joint Genome Institute"/>
            <consortium name="Mycorrhizal Genomics Consortium"/>
            <person name="Kohler A."/>
            <person name="Kuo A."/>
            <person name="Nagy L.G."/>
            <person name="Floudas D."/>
            <person name="Copeland A."/>
            <person name="Barry K.W."/>
            <person name="Cichocki N."/>
            <person name="Veneault-Fourrey C."/>
            <person name="LaButti K."/>
            <person name="Lindquist E.A."/>
            <person name="Lipzen A."/>
            <person name="Lundell T."/>
            <person name="Morin E."/>
            <person name="Murat C."/>
            <person name="Riley R."/>
            <person name="Ohm R."/>
            <person name="Sun H."/>
            <person name="Tunlid A."/>
            <person name="Henrissat B."/>
            <person name="Grigoriev I.V."/>
            <person name="Hibbett D.S."/>
            <person name="Martin F."/>
        </authorList>
    </citation>
    <scope>NUCLEOTIDE SEQUENCE [LARGE SCALE GENOMIC DNA]</scope>
    <source>
        <strain evidence="3">MUT 4182</strain>
    </source>
</reference>
<sequence length="73" mass="8219">MPFSALCRQEENALATLPSELTVRPGYAVSPERITVVWTLLRLRNPSYWISNLGGSGKHRRHLGKNKIPSESM</sequence>
<dbReference type="EMBL" id="KN822993">
    <property type="protein sequence ID" value="KIO28523.1"/>
    <property type="molecule type" value="Genomic_DNA"/>
</dbReference>
<evidence type="ECO:0000256" key="1">
    <source>
        <dbReference type="SAM" id="MobiDB-lite"/>
    </source>
</evidence>
<name>A0A0C3L403_9AGAM</name>
<reference evidence="2 3" key="1">
    <citation type="submission" date="2014-04" db="EMBL/GenBank/DDBJ databases">
        <authorList>
            <consortium name="DOE Joint Genome Institute"/>
            <person name="Kuo A."/>
            <person name="Girlanda M."/>
            <person name="Perotto S."/>
            <person name="Kohler A."/>
            <person name="Nagy L.G."/>
            <person name="Floudas D."/>
            <person name="Copeland A."/>
            <person name="Barry K.W."/>
            <person name="Cichocki N."/>
            <person name="Veneault-Fourrey C."/>
            <person name="LaButti K."/>
            <person name="Lindquist E.A."/>
            <person name="Lipzen A."/>
            <person name="Lundell T."/>
            <person name="Morin E."/>
            <person name="Murat C."/>
            <person name="Sun H."/>
            <person name="Tunlid A."/>
            <person name="Henrissat B."/>
            <person name="Grigoriev I.V."/>
            <person name="Hibbett D.S."/>
            <person name="Martin F."/>
            <person name="Nordberg H.P."/>
            <person name="Cantor M.N."/>
            <person name="Hua S.X."/>
        </authorList>
    </citation>
    <scope>NUCLEOTIDE SEQUENCE [LARGE SCALE GENOMIC DNA]</scope>
    <source>
        <strain evidence="2 3">MUT 4182</strain>
    </source>
</reference>
<gene>
    <name evidence="2" type="ORF">M407DRAFT_242966</name>
</gene>
<dbReference type="Proteomes" id="UP000054248">
    <property type="component" value="Unassembled WGS sequence"/>
</dbReference>
<protein>
    <submittedName>
        <fullName evidence="2">Uncharacterized protein</fullName>
    </submittedName>
</protein>
<proteinExistence type="predicted"/>